<proteinExistence type="predicted"/>
<accession>A0A2I0X2T6</accession>
<dbReference type="AlphaFoldDB" id="A0A2I0X2T6"/>
<dbReference type="EMBL" id="KZ502205">
    <property type="protein sequence ID" value="PKU82238.1"/>
    <property type="molecule type" value="Genomic_DNA"/>
</dbReference>
<organism evidence="2 3">
    <name type="scientific">Dendrobium catenatum</name>
    <dbReference type="NCBI Taxonomy" id="906689"/>
    <lineage>
        <taxon>Eukaryota</taxon>
        <taxon>Viridiplantae</taxon>
        <taxon>Streptophyta</taxon>
        <taxon>Embryophyta</taxon>
        <taxon>Tracheophyta</taxon>
        <taxon>Spermatophyta</taxon>
        <taxon>Magnoliopsida</taxon>
        <taxon>Liliopsida</taxon>
        <taxon>Asparagales</taxon>
        <taxon>Orchidaceae</taxon>
        <taxon>Epidendroideae</taxon>
        <taxon>Malaxideae</taxon>
        <taxon>Dendrobiinae</taxon>
        <taxon>Dendrobium</taxon>
    </lineage>
</organism>
<evidence type="ECO:0000313" key="3">
    <source>
        <dbReference type="Proteomes" id="UP000233837"/>
    </source>
</evidence>
<reference evidence="2 3" key="2">
    <citation type="journal article" date="2017" name="Nature">
        <title>The Apostasia genome and the evolution of orchids.</title>
        <authorList>
            <person name="Zhang G.Q."/>
            <person name="Liu K.W."/>
            <person name="Li Z."/>
            <person name="Lohaus R."/>
            <person name="Hsiao Y.Y."/>
            <person name="Niu S.C."/>
            <person name="Wang J.Y."/>
            <person name="Lin Y.C."/>
            <person name="Xu Q."/>
            <person name="Chen L.J."/>
            <person name="Yoshida K."/>
            <person name="Fujiwara S."/>
            <person name="Wang Z.W."/>
            <person name="Zhang Y.Q."/>
            <person name="Mitsuda N."/>
            <person name="Wang M."/>
            <person name="Liu G.H."/>
            <person name="Pecoraro L."/>
            <person name="Huang H.X."/>
            <person name="Xiao X.J."/>
            <person name="Lin M."/>
            <person name="Wu X.Y."/>
            <person name="Wu W.L."/>
            <person name="Chen Y.Y."/>
            <person name="Chang S.B."/>
            <person name="Sakamoto S."/>
            <person name="Ohme-Takagi M."/>
            <person name="Yagi M."/>
            <person name="Zeng S.J."/>
            <person name="Shen C.Y."/>
            <person name="Yeh C.M."/>
            <person name="Luo Y.B."/>
            <person name="Tsai W.C."/>
            <person name="Van de Peer Y."/>
            <person name="Liu Z.J."/>
        </authorList>
    </citation>
    <scope>NUCLEOTIDE SEQUENCE [LARGE SCALE GENOMIC DNA]</scope>
    <source>
        <tissue evidence="2">The whole plant</tissue>
    </source>
</reference>
<evidence type="ECO:0000313" key="2">
    <source>
        <dbReference type="EMBL" id="PKU82238.1"/>
    </source>
</evidence>
<feature type="region of interest" description="Disordered" evidence="1">
    <location>
        <begin position="1"/>
        <end position="25"/>
    </location>
</feature>
<protein>
    <submittedName>
        <fullName evidence="2">Uncharacterized protein</fullName>
    </submittedName>
</protein>
<name>A0A2I0X2T6_9ASPA</name>
<evidence type="ECO:0000256" key="1">
    <source>
        <dbReference type="SAM" id="MobiDB-lite"/>
    </source>
</evidence>
<feature type="compositionally biased region" description="Polar residues" evidence="1">
    <location>
        <begin position="10"/>
        <end position="21"/>
    </location>
</feature>
<sequence>MSTPPPSRSGRGNPNSRYLCQNNKGNNRRLLELRGRSNLSNRNGSGMWGSGCPPSNRMSKRVHGYASSLLGGENAVALVGVSPPRVMKAELVKEPKVIPLVGGLVNKDSRTVICASEPKLKFAEKIAWDPHFLIIYISRTAEPLDHPWFGWAVQIMPDGRSNKDEIGCVELEELDGAVVVPLAIMASSNKLARPLEDDRQSLWLIWLLCDLQCRYALVVEAVKGWFDALLDESGDEPVKHNGDVDNSEALVIQGTEETIGVGNNVVKLNDVDLMHTGLGSRHQG</sequence>
<dbReference type="Proteomes" id="UP000233837">
    <property type="component" value="Unassembled WGS sequence"/>
</dbReference>
<reference evidence="2 3" key="1">
    <citation type="journal article" date="2016" name="Sci. Rep.">
        <title>The Dendrobium catenatum Lindl. genome sequence provides insights into polysaccharide synthase, floral development and adaptive evolution.</title>
        <authorList>
            <person name="Zhang G.Q."/>
            <person name="Xu Q."/>
            <person name="Bian C."/>
            <person name="Tsai W.C."/>
            <person name="Yeh C.M."/>
            <person name="Liu K.W."/>
            <person name="Yoshida K."/>
            <person name="Zhang L.S."/>
            <person name="Chang S.B."/>
            <person name="Chen F."/>
            <person name="Shi Y."/>
            <person name="Su Y.Y."/>
            <person name="Zhang Y.Q."/>
            <person name="Chen L.J."/>
            <person name="Yin Y."/>
            <person name="Lin M."/>
            <person name="Huang H."/>
            <person name="Deng H."/>
            <person name="Wang Z.W."/>
            <person name="Zhu S.L."/>
            <person name="Zhao X."/>
            <person name="Deng C."/>
            <person name="Niu S.C."/>
            <person name="Huang J."/>
            <person name="Wang M."/>
            <person name="Liu G.H."/>
            <person name="Yang H.J."/>
            <person name="Xiao X.J."/>
            <person name="Hsiao Y.Y."/>
            <person name="Wu W.L."/>
            <person name="Chen Y.Y."/>
            <person name="Mitsuda N."/>
            <person name="Ohme-Takagi M."/>
            <person name="Luo Y.B."/>
            <person name="Van de Peer Y."/>
            <person name="Liu Z.J."/>
        </authorList>
    </citation>
    <scope>NUCLEOTIDE SEQUENCE [LARGE SCALE GENOMIC DNA]</scope>
    <source>
        <tissue evidence="2">The whole plant</tissue>
    </source>
</reference>
<keyword evidence="3" id="KW-1185">Reference proteome</keyword>
<gene>
    <name evidence="2" type="ORF">MA16_Dca013430</name>
</gene>